<dbReference type="InterPro" id="IPR013321">
    <property type="entry name" value="Arc_rbn_hlx_hlx"/>
</dbReference>
<dbReference type="InterPro" id="IPR002145">
    <property type="entry name" value="CopG"/>
</dbReference>
<evidence type="ECO:0000313" key="2">
    <source>
        <dbReference type="EMBL" id="OOH72631.1"/>
    </source>
</evidence>
<accession>A0A1V3SVW4</accession>
<name>A0A1V3SVW4_9BACT</name>
<dbReference type="Gene3D" id="1.10.1220.10">
    <property type="entry name" value="Met repressor-like"/>
    <property type="match status" value="1"/>
</dbReference>
<dbReference type="CDD" id="cd21631">
    <property type="entry name" value="RHH_CopG_NikR-like"/>
    <property type="match status" value="1"/>
</dbReference>
<comment type="caution">
    <text evidence="2">The sequence shown here is derived from an EMBL/GenBank/DDBJ whole genome shotgun (WGS) entry which is preliminary data.</text>
</comment>
<organism evidence="2 3">
    <name type="scientific">Leptospirillum ferriphilum</name>
    <dbReference type="NCBI Taxonomy" id="178606"/>
    <lineage>
        <taxon>Bacteria</taxon>
        <taxon>Pseudomonadati</taxon>
        <taxon>Nitrospirota</taxon>
        <taxon>Nitrospiria</taxon>
        <taxon>Nitrospirales</taxon>
        <taxon>Nitrospiraceae</taxon>
        <taxon>Leptospirillum</taxon>
    </lineage>
</organism>
<dbReference type="RefSeq" id="WP_077304152.1">
    <property type="nucleotide sequence ID" value="NZ_MPOJ01000011.1"/>
</dbReference>
<dbReference type="GO" id="GO:0006355">
    <property type="term" value="P:regulation of DNA-templated transcription"/>
    <property type="evidence" value="ECO:0007669"/>
    <property type="project" value="InterPro"/>
</dbReference>
<dbReference type="AlphaFoldDB" id="A0A1V3SVW4"/>
<sequence length="79" mass="8411">MIVRPKKKAAEDFIKAAPDAGVPPASEKDRKKIQISLTISPELLKAVDEKARKSGLSRAALINLAIHQVISSGVNLPGL</sequence>
<evidence type="ECO:0000313" key="3">
    <source>
        <dbReference type="Proteomes" id="UP000188586"/>
    </source>
</evidence>
<dbReference type="Proteomes" id="UP000188586">
    <property type="component" value="Unassembled WGS sequence"/>
</dbReference>
<gene>
    <name evidence="2" type="ORF">BOX24_06430</name>
</gene>
<dbReference type="SUPFAM" id="SSF47598">
    <property type="entry name" value="Ribbon-helix-helix"/>
    <property type="match status" value="1"/>
</dbReference>
<reference evidence="2 3" key="1">
    <citation type="submission" date="2016-11" db="EMBL/GenBank/DDBJ databases">
        <title>Comparative genomics of co-occurring bacteria in distinct bioleaching systems unravels niche-specific adaptation.</title>
        <authorList>
            <person name="Zhang X."/>
            <person name="Liu X."/>
            <person name="Yin H."/>
        </authorList>
    </citation>
    <scope>NUCLEOTIDE SEQUENCE [LARGE SCALE GENOMIC DNA]</scope>
    <source>
        <strain evidence="2 3">DX</strain>
    </source>
</reference>
<protein>
    <recommendedName>
        <fullName evidence="1">Ribbon-helix-helix protein CopG domain-containing protein</fullName>
    </recommendedName>
</protein>
<dbReference type="InterPro" id="IPR010985">
    <property type="entry name" value="Ribbon_hlx_hlx"/>
</dbReference>
<feature type="domain" description="Ribbon-helix-helix protein CopG" evidence="1">
    <location>
        <begin position="34"/>
        <end position="68"/>
    </location>
</feature>
<evidence type="ECO:0000259" key="1">
    <source>
        <dbReference type="Pfam" id="PF01402"/>
    </source>
</evidence>
<dbReference type="Pfam" id="PF01402">
    <property type="entry name" value="RHH_1"/>
    <property type="match status" value="1"/>
</dbReference>
<proteinExistence type="predicted"/>
<dbReference type="EMBL" id="MPOJ01000011">
    <property type="protein sequence ID" value="OOH72631.1"/>
    <property type="molecule type" value="Genomic_DNA"/>
</dbReference>